<dbReference type="PANTHER" id="PTHR48156">
    <property type="entry name" value="TRANSMEMBRANE PROTEIN"/>
    <property type="match status" value="1"/>
</dbReference>
<reference evidence="2" key="1">
    <citation type="journal article" date="2011" name="Nat. Genet.">
        <title>The Arabidopsis lyrata genome sequence and the basis of rapid genome size change.</title>
        <authorList>
            <person name="Hu T.T."/>
            <person name="Pattyn P."/>
            <person name="Bakker E.G."/>
            <person name="Cao J."/>
            <person name="Cheng J.-F."/>
            <person name="Clark R.M."/>
            <person name="Fahlgren N."/>
            <person name="Fawcett J.A."/>
            <person name="Grimwood J."/>
            <person name="Gundlach H."/>
            <person name="Haberer G."/>
            <person name="Hollister J.D."/>
            <person name="Ossowski S."/>
            <person name="Ottilar R.P."/>
            <person name="Salamov A.A."/>
            <person name="Schneeberger K."/>
            <person name="Spannagl M."/>
            <person name="Wang X."/>
            <person name="Yang L."/>
            <person name="Nasrallah M.E."/>
            <person name="Bergelson J."/>
            <person name="Carrington J.C."/>
            <person name="Gaut B.S."/>
            <person name="Schmutz J."/>
            <person name="Mayer K.F.X."/>
            <person name="Van de Peer Y."/>
            <person name="Grigoriev I.V."/>
            <person name="Nordborg M."/>
            <person name="Weigel D."/>
            <person name="Guo Y.-L."/>
        </authorList>
    </citation>
    <scope>NUCLEOTIDE SEQUENCE [LARGE SCALE GENOMIC DNA]</scope>
    <source>
        <strain evidence="2">cv. MN47</strain>
    </source>
</reference>
<dbReference type="AlphaFoldDB" id="D7LH53"/>
<keyword evidence="2" id="KW-1185">Reference proteome</keyword>
<evidence type="ECO:0000313" key="2">
    <source>
        <dbReference type="Proteomes" id="UP000008694"/>
    </source>
</evidence>
<protein>
    <submittedName>
        <fullName evidence="1">Uncharacterized protein</fullName>
    </submittedName>
</protein>
<dbReference type="HOGENOM" id="CLU_205503_0_0_1"/>
<proteinExistence type="predicted"/>
<gene>
    <name evidence="1" type="ORF">ARALYDRAFT_903442</name>
</gene>
<dbReference type="Gramene" id="scaffold_402943.1">
    <property type="protein sequence ID" value="scaffold_402943.1"/>
    <property type="gene ID" value="scaffold_402943.1"/>
</dbReference>
<accession>D7LH53</accession>
<organism evidence="2">
    <name type="scientific">Arabidopsis lyrata subsp. lyrata</name>
    <name type="common">Lyre-leaved rock-cress</name>
    <dbReference type="NCBI Taxonomy" id="81972"/>
    <lineage>
        <taxon>Eukaryota</taxon>
        <taxon>Viridiplantae</taxon>
        <taxon>Streptophyta</taxon>
        <taxon>Embryophyta</taxon>
        <taxon>Tracheophyta</taxon>
        <taxon>Spermatophyta</taxon>
        <taxon>Magnoliopsida</taxon>
        <taxon>eudicotyledons</taxon>
        <taxon>Gunneridae</taxon>
        <taxon>Pentapetalae</taxon>
        <taxon>rosids</taxon>
        <taxon>malvids</taxon>
        <taxon>Brassicales</taxon>
        <taxon>Brassicaceae</taxon>
        <taxon>Camelineae</taxon>
        <taxon>Arabidopsis</taxon>
    </lineage>
</organism>
<dbReference type="EMBL" id="GL348716">
    <property type="protein sequence ID" value="EFH56179.1"/>
    <property type="molecule type" value="Genomic_DNA"/>
</dbReference>
<name>D7LH53_ARALL</name>
<dbReference type="Proteomes" id="UP000008694">
    <property type="component" value="Unassembled WGS sequence"/>
</dbReference>
<dbReference type="PANTHER" id="PTHR48156:SF1">
    <property type="entry name" value="TRANSMEMBRANE PROTEIN"/>
    <property type="match status" value="1"/>
</dbReference>
<sequence length="67" mass="7731">MAMPLEMAMLLTKTVWFALSGWILTCLSIADEIAGSLRNREVGPVHVLQELRMSYVRNLYQFDMKKL</sequence>
<evidence type="ECO:0000313" key="1">
    <source>
        <dbReference type="EMBL" id="EFH56179.1"/>
    </source>
</evidence>